<dbReference type="SUPFAM" id="SSF55785">
    <property type="entry name" value="PYP-like sensor domain (PAS domain)"/>
    <property type="match status" value="1"/>
</dbReference>
<keyword evidence="3" id="KW-0157">Chromophore</keyword>
<protein>
    <submittedName>
        <fullName evidence="7">PAS domain-containing protein</fullName>
    </submittedName>
</protein>
<dbReference type="CDD" id="cd00075">
    <property type="entry name" value="HATPase"/>
    <property type="match status" value="1"/>
</dbReference>
<accession>A0ABD5YIK3</accession>
<evidence type="ECO:0000256" key="4">
    <source>
        <dbReference type="SAM" id="MobiDB-lite"/>
    </source>
</evidence>
<evidence type="ECO:0000256" key="2">
    <source>
        <dbReference type="ARBA" id="ARBA00022643"/>
    </source>
</evidence>
<dbReference type="SMART" id="SM00086">
    <property type="entry name" value="PAC"/>
    <property type="match status" value="1"/>
</dbReference>
<feature type="domain" description="PAC" evidence="6">
    <location>
        <begin position="265"/>
        <end position="319"/>
    </location>
</feature>
<evidence type="ECO:0000256" key="1">
    <source>
        <dbReference type="ARBA" id="ARBA00022630"/>
    </source>
</evidence>
<feature type="region of interest" description="Disordered" evidence="4">
    <location>
        <begin position="1"/>
        <end position="53"/>
    </location>
</feature>
<dbReference type="AlphaFoldDB" id="A0ABD5YIK3"/>
<comment type="caution">
    <text evidence="7">The sequence shown here is derived from an EMBL/GenBank/DDBJ whole genome shotgun (WGS) entry which is preliminary data.</text>
</comment>
<keyword evidence="1" id="KW-0285">Flavoprotein</keyword>
<evidence type="ECO:0000259" key="6">
    <source>
        <dbReference type="PROSITE" id="PS50113"/>
    </source>
</evidence>
<dbReference type="SUPFAM" id="SSF47384">
    <property type="entry name" value="Homodimeric domain of signal transducing histidine kinase"/>
    <property type="match status" value="1"/>
</dbReference>
<organism evidence="7 8">
    <name type="scientific">Halorubrum yunnanense</name>
    <dbReference type="NCBI Taxonomy" id="1526162"/>
    <lineage>
        <taxon>Archaea</taxon>
        <taxon>Methanobacteriati</taxon>
        <taxon>Methanobacteriota</taxon>
        <taxon>Stenosarchaea group</taxon>
        <taxon>Halobacteria</taxon>
        <taxon>Halobacteriales</taxon>
        <taxon>Haloferacaceae</taxon>
        <taxon>Halorubrum</taxon>
    </lineage>
</organism>
<dbReference type="EMBL" id="JBHSZZ010000090">
    <property type="protein sequence ID" value="MFC7188337.1"/>
    <property type="molecule type" value="Genomic_DNA"/>
</dbReference>
<dbReference type="CDD" id="cd00130">
    <property type="entry name" value="PAS"/>
    <property type="match status" value="1"/>
</dbReference>
<dbReference type="Pfam" id="PF02518">
    <property type="entry name" value="HATPase_c"/>
    <property type="match status" value="1"/>
</dbReference>
<dbReference type="NCBIfam" id="TIGR00229">
    <property type="entry name" value="sensory_box"/>
    <property type="match status" value="1"/>
</dbReference>
<keyword evidence="2" id="KW-0288">FMN</keyword>
<gene>
    <name evidence="7" type="ORF">ACFQMK_15980</name>
</gene>
<proteinExistence type="predicted"/>
<evidence type="ECO:0000256" key="3">
    <source>
        <dbReference type="ARBA" id="ARBA00022991"/>
    </source>
</evidence>
<dbReference type="InterPro" id="IPR000014">
    <property type="entry name" value="PAS"/>
</dbReference>
<dbReference type="PROSITE" id="PS50109">
    <property type="entry name" value="HIS_KIN"/>
    <property type="match status" value="1"/>
</dbReference>
<dbReference type="PROSITE" id="PS50113">
    <property type="entry name" value="PAC"/>
    <property type="match status" value="1"/>
</dbReference>
<dbReference type="PANTHER" id="PTHR47429:SF2">
    <property type="entry name" value="PROTEIN TWIN LOV 1"/>
    <property type="match status" value="1"/>
</dbReference>
<sequence length="529" mass="58073">MDTGPKGPADGVSSGGDEADQSSAEAVDAGDPDWTGEDVSAGGAPESNEDPKILLFMRPGRDRELMAEALGERFRVDETTDVETLDSTFDCCVFDADEFGRVAGSIQRRRDLAAPVFLPFVLLVGDEAAGPTTGNTWDYVDDVIDLPVRKEALRTRIGNLVERRRTSLRLAARERKLEETVEDLRLKERAMDESPVGITIAEANGSGAGAESGREDNPIVYANDEFEALTGYGSEMFGTDCRFLQGEDTDPETTATLRAAIDEERPVGVDILNYRRNGQKFWNRLTVAPIRDEAGTVTHFVGFQTEITERKIRERRLEVMNRVLSHNLRNKMNLISGYTELLRKEVDDDGTLDSLDVIGDTTDDLMGIATAVQKLDRTLSVPSPAETPIALDDRLIELRSRVGDRYPEAMISLSLPSDDPIETTAVGLMTAIEEAVDNAAKHNDDPEPRVEIRVERESAEWLAVEVTDDGPGIPDHETRVLDHGETSVKHADRLGIWLIYWVVAKAGGELSIDTSSEGTTVRLAVPAHP</sequence>
<dbReference type="Gene3D" id="3.30.565.10">
    <property type="entry name" value="Histidine kinase-like ATPase, C-terminal domain"/>
    <property type="match status" value="1"/>
</dbReference>
<dbReference type="Gene3D" id="3.30.450.20">
    <property type="entry name" value="PAS domain"/>
    <property type="match status" value="1"/>
</dbReference>
<dbReference type="RefSeq" id="WP_379790603.1">
    <property type="nucleotide sequence ID" value="NZ_JAODIX010000090.1"/>
</dbReference>
<dbReference type="InterPro" id="IPR036890">
    <property type="entry name" value="HATPase_C_sf"/>
</dbReference>
<dbReference type="InterPro" id="IPR003594">
    <property type="entry name" value="HATPase_dom"/>
</dbReference>
<dbReference type="InterPro" id="IPR001610">
    <property type="entry name" value="PAC"/>
</dbReference>
<dbReference type="Pfam" id="PF13426">
    <property type="entry name" value="PAS_9"/>
    <property type="match status" value="1"/>
</dbReference>
<dbReference type="PANTHER" id="PTHR47429">
    <property type="entry name" value="PROTEIN TWIN LOV 1"/>
    <property type="match status" value="1"/>
</dbReference>
<dbReference type="InterPro" id="IPR036097">
    <property type="entry name" value="HisK_dim/P_sf"/>
</dbReference>
<keyword evidence="8" id="KW-1185">Reference proteome</keyword>
<dbReference type="InterPro" id="IPR000700">
    <property type="entry name" value="PAS-assoc_C"/>
</dbReference>
<evidence type="ECO:0000259" key="5">
    <source>
        <dbReference type="PROSITE" id="PS50109"/>
    </source>
</evidence>
<feature type="domain" description="Histidine kinase" evidence="5">
    <location>
        <begin position="323"/>
        <end position="529"/>
    </location>
</feature>
<evidence type="ECO:0000313" key="7">
    <source>
        <dbReference type="EMBL" id="MFC7188337.1"/>
    </source>
</evidence>
<dbReference type="InterPro" id="IPR035965">
    <property type="entry name" value="PAS-like_dom_sf"/>
</dbReference>
<dbReference type="SMART" id="SM00387">
    <property type="entry name" value="HATPase_c"/>
    <property type="match status" value="1"/>
</dbReference>
<dbReference type="InterPro" id="IPR005467">
    <property type="entry name" value="His_kinase_dom"/>
</dbReference>
<dbReference type="Proteomes" id="UP001596390">
    <property type="component" value="Unassembled WGS sequence"/>
</dbReference>
<dbReference type="SUPFAM" id="SSF55874">
    <property type="entry name" value="ATPase domain of HSP90 chaperone/DNA topoisomerase II/histidine kinase"/>
    <property type="match status" value="1"/>
</dbReference>
<reference evidence="7 8" key="1">
    <citation type="journal article" date="2019" name="Int. J. Syst. Evol. Microbiol.">
        <title>The Global Catalogue of Microorganisms (GCM) 10K type strain sequencing project: providing services to taxonomists for standard genome sequencing and annotation.</title>
        <authorList>
            <consortium name="The Broad Institute Genomics Platform"/>
            <consortium name="The Broad Institute Genome Sequencing Center for Infectious Disease"/>
            <person name="Wu L."/>
            <person name="Ma J."/>
        </authorList>
    </citation>
    <scope>NUCLEOTIDE SEQUENCE [LARGE SCALE GENOMIC DNA]</scope>
    <source>
        <strain evidence="7 8">Q85</strain>
    </source>
</reference>
<evidence type="ECO:0000313" key="8">
    <source>
        <dbReference type="Proteomes" id="UP001596390"/>
    </source>
</evidence>
<name>A0ABD5YIK3_9EURY</name>